<dbReference type="RefSeq" id="WP_394472143.1">
    <property type="nucleotide sequence ID" value="NZ_JBIGHY010000007.1"/>
</dbReference>
<protein>
    <recommendedName>
        <fullName evidence="4">Lipoprotein</fullName>
    </recommendedName>
</protein>
<organism evidence="2 3">
    <name type="scientific">Pelomonas dachongensis</name>
    <dbReference type="NCBI Taxonomy" id="3299029"/>
    <lineage>
        <taxon>Bacteria</taxon>
        <taxon>Pseudomonadati</taxon>
        <taxon>Pseudomonadota</taxon>
        <taxon>Betaproteobacteria</taxon>
        <taxon>Burkholderiales</taxon>
        <taxon>Sphaerotilaceae</taxon>
        <taxon>Roseateles</taxon>
    </lineage>
</organism>
<sequence length="159" mass="17846">MRRADARCRAWWGVALVAALAACSDGYPTEDMPRTSPFDMSREQRLATLNRLAKKAHPERRWRYAMTAACELRVDFRRKGAGTTRTAVQLAREMEVEVVFDKADRTFNVVLLADRQPGTEVLATLLQSKAWTDASQAELVLQLLTRDCEPPPPDDGRAG</sequence>
<evidence type="ECO:0000313" key="3">
    <source>
        <dbReference type="Proteomes" id="UP001606300"/>
    </source>
</evidence>
<keyword evidence="1" id="KW-0732">Signal</keyword>
<evidence type="ECO:0000256" key="1">
    <source>
        <dbReference type="SAM" id="SignalP"/>
    </source>
</evidence>
<dbReference type="PROSITE" id="PS51257">
    <property type="entry name" value="PROKAR_LIPOPROTEIN"/>
    <property type="match status" value="1"/>
</dbReference>
<feature type="chain" id="PRO_5045734184" description="Lipoprotein" evidence="1">
    <location>
        <begin position="22"/>
        <end position="159"/>
    </location>
</feature>
<reference evidence="2 3" key="1">
    <citation type="submission" date="2024-09" db="EMBL/GenBank/DDBJ databases">
        <title>Novel species of the genus Pelomonas and Roseateles isolated from streams.</title>
        <authorList>
            <person name="Lu H."/>
        </authorList>
    </citation>
    <scope>NUCLEOTIDE SEQUENCE [LARGE SCALE GENOMIC DNA]</scope>
    <source>
        <strain evidence="2 3">DC23W</strain>
    </source>
</reference>
<keyword evidence="3" id="KW-1185">Reference proteome</keyword>
<evidence type="ECO:0008006" key="4">
    <source>
        <dbReference type="Google" id="ProtNLM"/>
    </source>
</evidence>
<proteinExistence type="predicted"/>
<gene>
    <name evidence="2" type="ORF">ACG02S_19440</name>
</gene>
<comment type="caution">
    <text evidence="2">The sequence shown here is derived from an EMBL/GenBank/DDBJ whole genome shotgun (WGS) entry which is preliminary data.</text>
</comment>
<dbReference type="Proteomes" id="UP001606300">
    <property type="component" value="Unassembled WGS sequence"/>
</dbReference>
<name>A0ABW7ERK6_9BURK</name>
<feature type="signal peptide" evidence="1">
    <location>
        <begin position="1"/>
        <end position="21"/>
    </location>
</feature>
<evidence type="ECO:0000313" key="2">
    <source>
        <dbReference type="EMBL" id="MFG6416076.1"/>
    </source>
</evidence>
<dbReference type="EMBL" id="JBIGHY010000007">
    <property type="protein sequence ID" value="MFG6416076.1"/>
    <property type="molecule type" value="Genomic_DNA"/>
</dbReference>
<accession>A0ABW7ERK6</accession>